<feature type="region of interest" description="Disordered" evidence="1">
    <location>
        <begin position="32"/>
        <end position="151"/>
    </location>
</feature>
<feature type="compositionally biased region" description="Basic and acidic residues" evidence="1">
    <location>
        <begin position="140"/>
        <end position="151"/>
    </location>
</feature>
<accession>A0ABV9UTJ5</accession>
<feature type="compositionally biased region" description="Pro residues" evidence="1">
    <location>
        <begin position="71"/>
        <end position="84"/>
    </location>
</feature>
<reference evidence="4" key="1">
    <citation type="journal article" date="2019" name="Int. J. Syst. Evol. Microbiol.">
        <title>The Global Catalogue of Microorganisms (GCM) 10K type strain sequencing project: providing services to taxonomists for standard genome sequencing and annotation.</title>
        <authorList>
            <consortium name="The Broad Institute Genomics Platform"/>
            <consortium name="The Broad Institute Genome Sequencing Center for Infectious Disease"/>
            <person name="Wu L."/>
            <person name="Ma J."/>
        </authorList>
    </citation>
    <scope>NUCLEOTIDE SEQUENCE [LARGE SCALE GENOMIC DNA]</scope>
    <source>
        <strain evidence="4">CCM 7224</strain>
    </source>
</reference>
<sequence length="151" mass="15776">MHRTRNALKLMTAVAALTVCGCVSGCVSVDARTTPTQPSAAPPARPPGGGAPQTQIVQAPAREALDSAMPPDAPSPSPPPPPKAEQPDAPRPHRHPRTDQPRRHPAAPRKRHPRPAPAPPSSGDICALGEGYGGWQPDSPEARICHEAYGN</sequence>
<name>A0ABV9UTJ5_9ACTN</name>
<feature type="compositionally biased region" description="Basic and acidic residues" evidence="1">
    <location>
        <begin position="85"/>
        <end position="102"/>
    </location>
</feature>
<comment type="caution">
    <text evidence="3">The sequence shown here is derived from an EMBL/GenBank/DDBJ whole genome shotgun (WGS) entry which is preliminary data.</text>
</comment>
<proteinExistence type="predicted"/>
<feature type="compositionally biased region" description="Basic residues" evidence="1">
    <location>
        <begin position="103"/>
        <end position="114"/>
    </location>
</feature>
<dbReference type="PROSITE" id="PS51257">
    <property type="entry name" value="PROKAR_LIPOPROTEIN"/>
    <property type="match status" value="1"/>
</dbReference>
<evidence type="ECO:0000313" key="3">
    <source>
        <dbReference type="EMBL" id="MFC4959795.1"/>
    </source>
</evidence>
<dbReference type="EMBL" id="JBHSIZ010000036">
    <property type="protein sequence ID" value="MFC4959795.1"/>
    <property type="molecule type" value="Genomic_DNA"/>
</dbReference>
<keyword evidence="2" id="KW-0732">Signal</keyword>
<evidence type="ECO:0000256" key="2">
    <source>
        <dbReference type="SAM" id="SignalP"/>
    </source>
</evidence>
<feature type="chain" id="PRO_5047303836" description="Lipoprotein" evidence="2">
    <location>
        <begin position="26"/>
        <end position="151"/>
    </location>
</feature>
<feature type="signal peptide" evidence="2">
    <location>
        <begin position="1"/>
        <end position="25"/>
    </location>
</feature>
<gene>
    <name evidence="3" type="ORF">ACFPFX_26245</name>
</gene>
<evidence type="ECO:0000256" key="1">
    <source>
        <dbReference type="SAM" id="MobiDB-lite"/>
    </source>
</evidence>
<evidence type="ECO:0008006" key="5">
    <source>
        <dbReference type="Google" id="ProtNLM"/>
    </source>
</evidence>
<organism evidence="3 4">
    <name type="scientific">Streptomyces mauvecolor</name>
    <dbReference type="NCBI Taxonomy" id="58345"/>
    <lineage>
        <taxon>Bacteria</taxon>
        <taxon>Bacillati</taxon>
        <taxon>Actinomycetota</taxon>
        <taxon>Actinomycetes</taxon>
        <taxon>Kitasatosporales</taxon>
        <taxon>Streptomycetaceae</taxon>
        <taxon>Streptomyces</taxon>
    </lineage>
</organism>
<dbReference type="Proteomes" id="UP001595834">
    <property type="component" value="Unassembled WGS sequence"/>
</dbReference>
<keyword evidence="4" id="KW-1185">Reference proteome</keyword>
<evidence type="ECO:0000313" key="4">
    <source>
        <dbReference type="Proteomes" id="UP001595834"/>
    </source>
</evidence>
<protein>
    <recommendedName>
        <fullName evidence="5">Lipoprotein</fullName>
    </recommendedName>
</protein>
<dbReference type="RefSeq" id="WP_344373363.1">
    <property type="nucleotide sequence ID" value="NZ_BAAASQ010000008.1"/>
</dbReference>